<dbReference type="CDD" id="cd23023">
    <property type="entry name" value="zf-HIT_BCD1"/>
    <property type="match status" value="1"/>
</dbReference>
<dbReference type="PROSITE" id="PS51083">
    <property type="entry name" value="ZF_HIT"/>
    <property type="match status" value="1"/>
</dbReference>
<dbReference type="PANTHER" id="PTHR13483">
    <property type="entry name" value="BOX C_D SNORNA PROTEIN 1-RELATED"/>
    <property type="match status" value="1"/>
</dbReference>
<evidence type="ECO:0000256" key="5">
    <source>
        <dbReference type="ARBA" id="ARBA00049654"/>
    </source>
</evidence>
<proteinExistence type="inferred from homology"/>
<feature type="region of interest" description="Disordered" evidence="7">
    <location>
        <begin position="437"/>
        <end position="539"/>
    </location>
</feature>
<dbReference type="Pfam" id="PF04438">
    <property type="entry name" value="zf-HIT"/>
    <property type="match status" value="1"/>
</dbReference>
<evidence type="ECO:0000256" key="3">
    <source>
        <dbReference type="ARBA" id="ARBA00022833"/>
    </source>
</evidence>
<evidence type="ECO:0000256" key="7">
    <source>
        <dbReference type="SAM" id="MobiDB-lite"/>
    </source>
</evidence>
<dbReference type="SUPFAM" id="SSF144232">
    <property type="entry name" value="HIT/MYND zinc finger-like"/>
    <property type="match status" value="1"/>
</dbReference>
<evidence type="ECO:0000256" key="2">
    <source>
        <dbReference type="ARBA" id="ARBA00022771"/>
    </source>
</evidence>
<feature type="compositionally biased region" description="Acidic residues" evidence="7">
    <location>
        <begin position="526"/>
        <end position="539"/>
    </location>
</feature>
<keyword evidence="3" id="KW-0862">Zinc</keyword>
<dbReference type="EMBL" id="JANVFT010000008">
    <property type="protein sequence ID" value="KAJ4499960.1"/>
    <property type="molecule type" value="Genomic_DNA"/>
</dbReference>
<dbReference type="PANTHER" id="PTHR13483:SF11">
    <property type="entry name" value="ZINC FINGER HIT DOMAIN-CONTAINING PROTEIN 3"/>
    <property type="match status" value="1"/>
</dbReference>
<dbReference type="Gene3D" id="3.30.60.190">
    <property type="match status" value="1"/>
</dbReference>
<feature type="compositionally biased region" description="Basic and acidic residues" evidence="7">
    <location>
        <begin position="515"/>
        <end position="525"/>
    </location>
</feature>
<feature type="domain" description="HIT-type" evidence="8">
    <location>
        <begin position="58"/>
        <end position="92"/>
    </location>
</feature>
<keyword evidence="2 6" id="KW-0863">Zinc-finger</keyword>
<dbReference type="Proteomes" id="UP001150217">
    <property type="component" value="Unassembled WGS sequence"/>
</dbReference>
<dbReference type="Pfam" id="PF25790">
    <property type="entry name" value="BCD1"/>
    <property type="match status" value="1"/>
</dbReference>
<comment type="function">
    <text evidence="4">Required for box C/D snoRNAs accumulation involved in snoRNA processing, snoRNA transport to the nucleolus and ribosome biogenesis.</text>
</comment>
<evidence type="ECO:0000256" key="4">
    <source>
        <dbReference type="ARBA" id="ARBA00049598"/>
    </source>
</evidence>
<reference evidence="9" key="1">
    <citation type="submission" date="2022-08" db="EMBL/GenBank/DDBJ databases">
        <title>A Global Phylogenomic Analysis of the Shiitake Genus Lentinula.</title>
        <authorList>
            <consortium name="DOE Joint Genome Institute"/>
            <person name="Sierra-Patev S."/>
            <person name="Min B."/>
            <person name="Naranjo-Ortiz M."/>
            <person name="Looney B."/>
            <person name="Konkel Z."/>
            <person name="Slot J.C."/>
            <person name="Sakamoto Y."/>
            <person name="Steenwyk J.L."/>
            <person name="Rokas A."/>
            <person name="Carro J."/>
            <person name="Camarero S."/>
            <person name="Ferreira P."/>
            <person name="Molpeceres G."/>
            <person name="Ruiz-Duenas F.J."/>
            <person name="Serrano A."/>
            <person name="Henrissat B."/>
            <person name="Drula E."/>
            <person name="Hughes K.W."/>
            <person name="Mata J.L."/>
            <person name="Ishikawa N.K."/>
            <person name="Vargas-Isla R."/>
            <person name="Ushijima S."/>
            <person name="Smith C.A."/>
            <person name="Ahrendt S."/>
            <person name="Andreopoulos W."/>
            <person name="He G."/>
            <person name="Labutti K."/>
            <person name="Lipzen A."/>
            <person name="Ng V."/>
            <person name="Riley R."/>
            <person name="Sandor L."/>
            <person name="Barry K."/>
            <person name="Martinez A.T."/>
            <person name="Xiao Y."/>
            <person name="Gibbons J.G."/>
            <person name="Terashima K."/>
            <person name="Grigoriev I.V."/>
            <person name="Hibbett D.S."/>
        </authorList>
    </citation>
    <scope>NUCLEOTIDE SEQUENCE</scope>
    <source>
        <strain evidence="9">RHP3577 ss4</strain>
    </source>
</reference>
<dbReference type="InterPro" id="IPR051639">
    <property type="entry name" value="BCD1"/>
</dbReference>
<keyword evidence="1" id="KW-0479">Metal-binding</keyword>
<organism evidence="9 10">
    <name type="scientific">Lentinula lateritia</name>
    <dbReference type="NCBI Taxonomy" id="40482"/>
    <lineage>
        <taxon>Eukaryota</taxon>
        <taxon>Fungi</taxon>
        <taxon>Dikarya</taxon>
        <taxon>Basidiomycota</taxon>
        <taxon>Agaricomycotina</taxon>
        <taxon>Agaricomycetes</taxon>
        <taxon>Agaricomycetidae</taxon>
        <taxon>Agaricales</taxon>
        <taxon>Marasmiineae</taxon>
        <taxon>Omphalotaceae</taxon>
        <taxon>Lentinula</taxon>
    </lineage>
</organism>
<accession>A0ABQ8VZI8</accession>
<evidence type="ECO:0000313" key="10">
    <source>
        <dbReference type="Proteomes" id="UP001150217"/>
    </source>
</evidence>
<gene>
    <name evidence="9" type="ORF">C8R41DRAFT_569688</name>
</gene>
<evidence type="ECO:0000256" key="6">
    <source>
        <dbReference type="PROSITE-ProRule" id="PRU00453"/>
    </source>
</evidence>
<feature type="non-terminal residue" evidence="9">
    <location>
        <position position="1"/>
    </location>
</feature>
<sequence length="539" mass="60177">QVLILAASQGATCSHNALAKTCIQRVYSDRRQKSSPPTSMVDISSTSISAPGPSQILCKVCNARYAIYTCPRCKIRTCSLPCSSSHKVVTNCSGERNKAAFVNMRDYTWGTLMSDFTYLEGVGRKVGEWGAIIGKGSYAIPETGRDANGMRGRGMRAGRAQFRGRSGGKAGVAKTKRDILKTQLEMQDISMDLLPLGMERRQHNQSIWDFKNQTAYLTIEFKFHPPQDPTSSKQIPSFNLLTHRNNIKNSLLSLVVSQVSQRRILQQKREKGKGKQKAEAEVDEHITDRNILPLWLLELVEEIPNPIPDTEKTMFSPFDSLIRAPVLPMPPTALSITGTRPKTAYHRVSPTEPLLTALRNTHFVEYPTLDLWSQGEFSGVVADQHAEPQLRETFGFSQQLVYERGDIVSEDEPGENPERRAKRRKIELKAGKKAISGLLGGYGSEDDSGQEEEERAEKEDGRAKNGLTMLGAYADSDEETKIEMDSDEDEDVAEVSPEILLELMRKSQSGNPWMDDSKDDDRVDWGDGDSEAEQEEEDE</sequence>
<comment type="similarity">
    <text evidence="5">Belongs to the BCD1 family.</text>
</comment>
<dbReference type="InterPro" id="IPR007529">
    <property type="entry name" value="Znf_HIT"/>
</dbReference>
<keyword evidence="10" id="KW-1185">Reference proteome</keyword>
<feature type="compositionally biased region" description="Acidic residues" evidence="7">
    <location>
        <begin position="444"/>
        <end position="454"/>
    </location>
</feature>
<evidence type="ECO:0000313" key="9">
    <source>
        <dbReference type="EMBL" id="KAJ4499960.1"/>
    </source>
</evidence>
<name>A0ABQ8VZI8_9AGAR</name>
<evidence type="ECO:0000259" key="8">
    <source>
        <dbReference type="PROSITE" id="PS51083"/>
    </source>
</evidence>
<evidence type="ECO:0000256" key="1">
    <source>
        <dbReference type="ARBA" id="ARBA00022723"/>
    </source>
</evidence>
<comment type="caution">
    <text evidence="9">The sequence shown here is derived from an EMBL/GenBank/DDBJ whole genome shotgun (WGS) entry which is preliminary data.</text>
</comment>
<dbReference type="InterPro" id="IPR057721">
    <property type="entry name" value="BCD1_alpha/beta"/>
</dbReference>
<protein>
    <recommendedName>
        <fullName evidence="8">HIT-type domain-containing protein</fullName>
    </recommendedName>
</protein>